<gene>
    <name evidence="11" type="ORF">V8G54_001514</name>
</gene>
<evidence type="ECO:0000256" key="10">
    <source>
        <dbReference type="RuleBase" id="RU363079"/>
    </source>
</evidence>
<comment type="caution">
    <text evidence="10">Lacks conserved residue(s) required for the propagation of feature annotation.</text>
</comment>
<keyword evidence="12" id="KW-1185">Reference proteome</keyword>
<keyword evidence="4 10" id="KW-0812">Transmembrane</keyword>
<evidence type="ECO:0000256" key="5">
    <source>
        <dbReference type="ARBA" id="ARBA00022729"/>
    </source>
</evidence>
<comment type="similarity">
    <text evidence="3 10">Belongs to the nonaspanin (TM9SF) (TC 9.A.2) family.</text>
</comment>
<evidence type="ECO:0000256" key="6">
    <source>
        <dbReference type="ARBA" id="ARBA00022753"/>
    </source>
</evidence>
<evidence type="ECO:0000256" key="7">
    <source>
        <dbReference type="ARBA" id="ARBA00022989"/>
    </source>
</evidence>
<name>A0AAQ3P8G0_VIGMU</name>
<evidence type="ECO:0000256" key="9">
    <source>
        <dbReference type="ARBA" id="ARBA00023136"/>
    </source>
</evidence>
<evidence type="ECO:0000256" key="8">
    <source>
        <dbReference type="ARBA" id="ARBA00023034"/>
    </source>
</evidence>
<dbReference type="PANTHER" id="PTHR10766">
    <property type="entry name" value="TRANSMEMBRANE 9 SUPERFAMILY PROTEIN"/>
    <property type="match status" value="1"/>
</dbReference>
<reference evidence="11 12" key="1">
    <citation type="journal article" date="2023" name="Life. Sci Alliance">
        <title>Evolutionary insights into 3D genome organization and epigenetic landscape of Vigna mungo.</title>
        <authorList>
            <person name="Junaid A."/>
            <person name="Singh B."/>
            <person name="Bhatia S."/>
        </authorList>
    </citation>
    <scope>NUCLEOTIDE SEQUENCE [LARGE SCALE GENOMIC DNA]</scope>
    <source>
        <strain evidence="11">Urdbean</strain>
    </source>
</reference>
<evidence type="ECO:0000313" key="11">
    <source>
        <dbReference type="EMBL" id="WVZ22970.1"/>
    </source>
</evidence>
<sequence length="118" mass="14014">MSSIWMGRVYYVFGFLLIVLILLVVVCAEVSLVLTCMHLCVEDWRWWWKSFFGFGSVVIYIFLYFINYVVFDLKNLNGSVSTTLPGIFLIHGSCNRVDYCRLEELCRKTIMQRREYRV</sequence>
<evidence type="ECO:0000256" key="4">
    <source>
        <dbReference type="ARBA" id="ARBA00022692"/>
    </source>
</evidence>
<dbReference type="GO" id="GO:0000139">
    <property type="term" value="C:Golgi membrane"/>
    <property type="evidence" value="ECO:0007669"/>
    <property type="project" value="UniProtKB-SubCell"/>
</dbReference>
<keyword evidence="5" id="KW-0732">Signal</keyword>
<accession>A0AAQ3P8G0</accession>
<dbReference type="EMBL" id="CP144700">
    <property type="protein sequence ID" value="WVZ22970.1"/>
    <property type="molecule type" value="Genomic_DNA"/>
</dbReference>
<evidence type="ECO:0000256" key="2">
    <source>
        <dbReference type="ARBA" id="ARBA00004653"/>
    </source>
</evidence>
<comment type="subcellular location">
    <subcellularLocation>
        <location evidence="1">Endosome membrane</location>
        <topology evidence="1">Multi-pass membrane protein</topology>
    </subcellularLocation>
    <subcellularLocation>
        <location evidence="2">Golgi apparatus membrane</location>
        <topology evidence="2">Multi-pass membrane protein</topology>
    </subcellularLocation>
</comment>
<dbReference type="AlphaFoldDB" id="A0AAQ3P8G0"/>
<dbReference type="Proteomes" id="UP001374535">
    <property type="component" value="Chromosome 1"/>
</dbReference>
<keyword evidence="6" id="KW-0967">Endosome</keyword>
<evidence type="ECO:0000313" key="12">
    <source>
        <dbReference type="Proteomes" id="UP001374535"/>
    </source>
</evidence>
<keyword evidence="7 10" id="KW-1133">Transmembrane helix</keyword>
<evidence type="ECO:0000256" key="3">
    <source>
        <dbReference type="ARBA" id="ARBA00005227"/>
    </source>
</evidence>
<keyword evidence="9 10" id="KW-0472">Membrane</keyword>
<dbReference type="Pfam" id="PF02990">
    <property type="entry name" value="EMP70"/>
    <property type="match status" value="1"/>
</dbReference>
<evidence type="ECO:0000256" key="1">
    <source>
        <dbReference type="ARBA" id="ARBA00004337"/>
    </source>
</evidence>
<dbReference type="PANTHER" id="PTHR10766:SF55">
    <property type="entry name" value="TRANSMEMBRANE 9 SUPERFAMILY MEMBER 4"/>
    <property type="match status" value="1"/>
</dbReference>
<dbReference type="GO" id="GO:0010008">
    <property type="term" value="C:endosome membrane"/>
    <property type="evidence" value="ECO:0007669"/>
    <property type="project" value="UniProtKB-SubCell"/>
</dbReference>
<dbReference type="GO" id="GO:0072657">
    <property type="term" value="P:protein localization to membrane"/>
    <property type="evidence" value="ECO:0007669"/>
    <property type="project" value="TreeGrafter"/>
</dbReference>
<feature type="transmembrane region" description="Helical" evidence="10">
    <location>
        <begin position="51"/>
        <end position="71"/>
    </location>
</feature>
<organism evidence="11 12">
    <name type="scientific">Vigna mungo</name>
    <name type="common">Black gram</name>
    <name type="synonym">Phaseolus mungo</name>
    <dbReference type="NCBI Taxonomy" id="3915"/>
    <lineage>
        <taxon>Eukaryota</taxon>
        <taxon>Viridiplantae</taxon>
        <taxon>Streptophyta</taxon>
        <taxon>Embryophyta</taxon>
        <taxon>Tracheophyta</taxon>
        <taxon>Spermatophyta</taxon>
        <taxon>Magnoliopsida</taxon>
        <taxon>eudicotyledons</taxon>
        <taxon>Gunneridae</taxon>
        <taxon>Pentapetalae</taxon>
        <taxon>rosids</taxon>
        <taxon>fabids</taxon>
        <taxon>Fabales</taxon>
        <taxon>Fabaceae</taxon>
        <taxon>Papilionoideae</taxon>
        <taxon>50 kb inversion clade</taxon>
        <taxon>NPAAA clade</taxon>
        <taxon>indigoferoid/millettioid clade</taxon>
        <taxon>Phaseoleae</taxon>
        <taxon>Vigna</taxon>
    </lineage>
</organism>
<dbReference type="InterPro" id="IPR004240">
    <property type="entry name" value="EMP70"/>
</dbReference>
<keyword evidence="8" id="KW-0333">Golgi apparatus</keyword>
<protein>
    <recommendedName>
        <fullName evidence="10">Transmembrane 9 superfamily member</fullName>
    </recommendedName>
</protein>
<proteinExistence type="inferred from homology"/>